<dbReference type="KEGG" id="vg:80557505"/>
<organism evidence="1 2">
    <name type="scientific">Coredo virus</name>
    <dbReference type="NCBI Taxonomy" id="2689366"/>
    <lineage>
        <taxon>Viruses</taxon>
        <taxon>Riboviria</taxon>
        <taxon>Orthornavirae</taxon>
        <taxon>Negarnaviricota</taxon>
        <taxon>Polyploviricotina</taxon>
        <taxon>Bunyaviricetes</taxon>
        <taxon>Elliovirales</taxon>
        <taxon>Phasmaviridae</taxon>
        <taxon>Orthophasmavirus</taxon>
        <taxon>Orthophasmavirus coredoense</taxon>
    </lineage>
</organism>
<protein>
    <submittedName>
        <fullName evidence="1">Putative glycoprotein 1</fullName>
    </submittedName>
</protein>
<dbReference type="EMBL" id="MN661023">
    <property type="protein sequence ID" value="QHA33848.1"/>
    <property type="molecule type" value="Viral_cRNA"/>
</dbReference>
<evidence type="ECO:0000313" key="2">
    <source>
        <dbReference type="Proteomes" id="UP000888080"/>
    </source>
</evidence>
<reference evidence="1" key="1">
    <citation type="submission" date="2019-10" db="EMBL/GenBank/DDBJ databases">
        <authorList>
            <person name="Nitsche A."/>
            <person name="Hankeln T."/>
            <person name="Acosta O."/>
            <person name="Velez I.D."/>
            <person name="Schiemann D.J."/>
        </authorList>
    </citation>
    <scope>NUCLEOTIDE SEQUENCE</scope>
    <source>
        <strain evidence="1">CV/Mati1754-5</strain>
    </source>
</reference>
<proteinExistence type="predicted"/>
<dbReference type="GeneID" id="80557505"/>
<dbReference type="RefSeq" id="YP_010840332.1">
    <property type="nucleotide sequence ID" value="NC_078623.1"/>
</dbReference>
<name>A0A6B9KGX6_9VIRU</name>
<accession>A0A6B9KGX6</accession>
<sequence>MMDAAKEFKGLVDLNIRDLVRDEDLKTLEEEITLQTTTAARLCASTLKLDMVAQFVDPEQVAREIAGTRLNVPELIAEATKICPDIIEPIAWNKGYYSLDVMRRILYMIGPETRSVKVGRDNDKRWNLRVPTNLSPDTLKTLAKTDFMAISGQPMNRATKHLNNQRIIKEVLTHVRARPNKANDGYIVNGMFTISTYKNSTAPVAQPQVVDGVLLLTIKQASIIALYILSNFTKLALTKEYTILTPLAGAIFPRASLEKMMEDPVIASKFQDKWELLDCINKSAQNGGQFLDGSRTDVAAVCVLVGTSSLEKEDERKKICHRTIKQFLNHDRPAEKDMFKAMVVYATQGVPSDWTFEVLINDFKTVKTTIESDRRAIRNATVPLN</sequence>
<evidence type="ECO:0000313" key="1">
    <source>
        <dbReference type="EMBL" id="QHA33848.1"/>
    </source>
</evidence>
<keyword evidence="2" id="KW-1185">Reference proteome</keyword>
<dbReference type="Proteomes" id="UP000888080">
    <property type="component" value="Genome"/>
</dbReference>